<dbReference type="AlphaFoldDB" id="A0A3S5CHK0"/>
<keyword evidence="5" id="KW-0479">Metal-binding</keyword>
<comment type="similarity">
    <text evidence="3">Belongs to the eukaryotic release factor 1 family. Pelota subfamily.</text>
</comment>
<feature type="domain" description="eRF1" evidence="7">
    <location>
        <begin position="198"/>
        <end position="281"/>
    </location>
</feature>
<dbReference type="Pfam" id="PF03464">
    <property type="entry name" value="eRF1_2"/>
    <property type="match status" value="1"/>
</dbReference>
<dbReference type="GO" id="GO:0046872">
    <property type="term" value="F:metal ion binding"/>
    <property type="evidence" value="ECO:0007669"/>
    <property type="project" value="UniProtKB-KW"/>
</dbReference>
<organism evidence="9 10">
    <name type="scientific">Protopolystoma xenopodis</name>
    <dbReference type="NCBI Taxonomy" id="117903"/>
    <lineage>
        <taxon>Eukaryota</taxon>
        <taxon>Metazoa</taxon>
        <taxon>Spiralia</taxon>
        <taxon>Lophotrochozoa</taxon>
        <taxon>Platyhelminthes</taxon>
        <taxon>Monogenea</taxon>
        <taxon>Polyopisthocotylea</taxon>
        <taxon>Polystomatidea</taxon>
        <taxon>Polystomatidae</taxon>
        <taxon>Protopolystoma</taxon>
    </lineage>
</organism>
<evidence type="ECO:0000256" key="2">
    <source>
        <dbReference type="ARBA" id="ARBA00004496"/>
    </source>
</evidence>
<comment type="cofactor">
    <cofactor evidence="1">
        <name>a divalent metal cation</name>
        <dbReference type="ChEBI" id="CHEBI:60240"/>
    </cofactor>
</comment>
<dbReference type="SUPFAM" id="SSF159065">
    <property type="entry name" value="Dom34/Pelota N-terminal domain-like"/>
    <property type="match status" value="1"/>
</dbReference>
<reference evidence="9" key="1">
    <citation type="submission" date="2018-11" db="EMBL/GenBank/DDBJ databases">
        <authorList>
            <consortium name="Pathogen Informatics"/>
        </authorList>
    </citation>
    <scope>NUCLEOTIDE SEQUENCE</scope>
</reference>
<comment type="caution">
    <text evidence="9">The sequence shown here is derived from an EMBL/GenBank/DDBJ whole genome shotgun (WGS) entry which is preliminary data.</text>
</comment>
<dbReference type="FunFam" id="3.30.1330.30:FF:000008">
    <property type="entry name" value="Protein pelota homolog"/>
    <property type="match status" value="1"/>
</dbReference>
<gene>
    <name evidence="9" type="ORF">PXEA_LOCUS2362</name>
</gene>
<keyword evidence="10" id="KW-1185">Reference proteome</keyword>
<evidence type="ECO:0000256" key="4">
    <source>
        <dbReference type="ARBA" id="ARBA00022490"/>
    </source>
</evidence>
<dbReference type="PANTHER" id="PTHR10853">
    <property type="entry name" value="PELOTA"/>
    <property type="match status" value="1"/>
</dbReference>
<evidence type="ECO:0000259" key="6">
    <source>
        <dbReference type="Pfam" id="PF03464"/>
    </source>
</evidence>
<dbReference type="GO" id="GO:0005737">
    <property type="term" value="C:cytoplasm"/>
    <property type="evidence" value="ECO:0007669"/>
    <property type="project" value="UniProtKB-SubCell"/>
</dbReference>
<dbReference type="GO" id="GO:0070966">
    <property type="term" value="P:nuclear-transcribed mRNA catabolic process, no-go decay"/>
    <property type="evidence" value="ECO:0007669"/>
    <property type="project" value="InterPro"/>
</dbReference>
<dbReference type="InterPro" id="IPR042226">
    <property type="entry name" value="eFR1_2_sf"/>
</dbReference>
<dbReference type="InterPro" id="IPR029064">
    <property type="entry name" value="Ribosomal_eL30-like_sf"/>
</dbReference>
<dbReference type="InterPro" id="IPR004405">
    <property type="entry name" value="TF_pelota"/>
</dbReference>
<keyword evidence="4" id="KW-0963">Cytoplasm</keyword>
<dbReference type="GO" id="GO:0070481">
    <property type="term" value="P:nuclear-transcribed mRNA catabolic process, non-stop decay"/>
    <property type="evidence" value="ECO:0007669"/>
    <property type="project" value="InterPro"/>
</dbReference>
<proteinExistence type="inferred from homology"/>
<sequence>MKSSAVYLKGRNVQENQFVKMGAYHTLQVSINDKFTISKAEWDSVNIMLVEQAADPTQQADVAAVIMHEGLAYVFLITSTTTLVRAKIETIIAKKRPGLPVTQHEKGLTRFFDQIMQALERHIRFDIVKCVLVASPGFLREQFFEYLFQTAQKQEKRLFLDNKGKFMLVHASSGHKHALKEILTNPLVMSKMSNTKAAAEVQALEDFYQMLKTDPSRSFYGVKHVEAAMNAMAIETLLISDALFRSRNIEERRRYVALVDAVKESQGTVRIFSSLHISGERKGLYCVLLFLYNCFYHHVLIS</sequence>
<dbReference type="InterPro" id="IPR058547">
    <property type="entry name" value="Pelota_N"/>
</dbReference>
<evidence type="ECO:0008006" key="11">
    <source>
        <dbReference type="Google" id="ProtNLM"/>
    </source>
</evidence>
<evidence type="ECO:0000256" key="5">
    <source>
        <dbReference type="ARBA" id="ARBA00022723"/>
    </source>
</evidence>
<evidence type="ECO:0000256" key="1">
    <source>
        <dbReference type="ARBA" id="ARBA00001968"/>
    </source>
</evidence>
<accession>A0A3S5CHK0</accession>
<protein>
    <recommendedName>
        <fullName evidence="11">eRF1 domain-containing protein</fullName>
    </recommendedName>
</protein>
<evidence type="ECO:0000259" key="8">
    <source>
        <dbReference type="Pfam" id="PF26356"/>
    </source>
</evidence>
<dbReference type="GO" id="GO:0071025">
    <property type="term" value="P:RNA surveillance"/>
    <property type="evidence" value="ECO:0007669"/>
    <property type="project" value="InterPro"/>
</dbReference>
<dbReference type="Pfam" id="PF26356">
    <property type="entry name" value="Pelota_N"/>
    <property type="match status" value="1"/>
</dbReference>
<evidence type="ECO:0000256" key="3">
    <source>
        <dbReference type="ARBA" id="ARBA00009504"/>
    </source>
</evidence>
<dbReference type="EMBL" id="CAAALY010005066">
    <property type="protein sequence ID" value="VEL08922.1"/>
    <property type="molecule type" value="Genomic_DNA"/>
</dbReference>
<evidence type="ECO:0000313" key="10">
    <source>
        <dbReference type="Proteomes" id="UP000784294"/>
    </source>
</evidence>
<feature type="domain" description="Pelota N-terminal" evidence="8">
    <location>
        <begin position="3"/>
        <end position="53"/>
    </location>
</feature>
<dbReference type="InterPro" id="IPR005141">
    <property type="entry name" value="eRF1_2"/>
</dbReference>
<dbReference type="Gene3D" id="3.30.1330.30">
    <property type="match status" value="1"/>
</dbReference>
<dbReference type="InterPro" id="IPR005142">
    <property type="entry name" value="eRF1_3"/>
</dbReference>
<dbReference type="PANTHER" id="PTHR10853:SF0">
    <property type="entry name" value="PROTEIN PELOTA HOMOLOG"/>
    <property type="match status" value="1"/>
</dbReference>
<dbReference type="Gene3D" id="2.30.30.870">
    <property type="entry name" value="Pelota, domain A"/>
    <property type="match status" value="1"/>
</dbReference>
<dbReference type="GO" id="GO:0032790">
    <property type="term" value="P:ribosome disassembly"/>
    <property type="evidence" value="ECO:0007669"/>
    <property type="project" value="TreeGrafter"/>
</dbReference>
<dbReference type="OrthoDB" id="6260832at2759"/>
<dbReference type="InterPro" id="IPR038069">
    <property type="entry name" value="Pelota/DOM34_N"/>
</dbReference>
<dbReference type="GO" id="GO:0070651">
    <property type="term" value="P:nonfunctional rRNA decay"/>
    <property type="evidence" value="ECO:0007669"/>
    <property type="project" value="TreeGrafter"/>
</dbReference>
<dbReference type="Pfam" id="PF03465">
    <property type="entry name" value="eRF1_3"/>
    <property type="match status" value="1"/>
</dbReference>
<dbReference type="SUPFAM" id="SSF53137">
    <property type="entry name" value="Translational machinery components"/>
    <property type="match status" value="1"/>
</dbReference>
<comment type="subcellular location">
    <subcellularLocation>
        <location evidence="2">Cytoplasm</location>
    </subcellularLocation>
</comment>
<feature type="domain" description="eRF1" evidence="6">
    <location>
        <begin position="61"/>
        <end position="193"/>
    </location>
</feature>
<dbReference type="Gene3D" id="3.30.420.60">
    <property type="entry name" value="eRF1 domain 2"/>
    <property type="match status" value="1"/>
</dbReference>
<dbReference type="FunFam" id="3.30.420.60:FF:000002">
    <property type="entry name" value="Protein pelota homolog"/>
    <property type="match status" value="1"/>
</dbReference>
<evidence type="ECO:0000259" key="7">
    <source>
        <dbReference type="Pfam" id="PF03465"/>
    </source>
</evidence>
<dbReference type="SUPFAM" id="SSF55315">
    <property type="entry name" value="L30e-like"/>
    <property type="match status" value="1"/>
</dbReference>
<evidence type="ECO:0000313" key="9">
    <source>
        <dbReference type="EMBL" id="VEL08922.1"/>
    </source>
</evidence>
<dbReference type="Proteomes" id="UP000784294">
    <property type="component" value="Unassembled WGS sequence"/>
</dbReference>
<name>A0A3S5CHK0_9PLAT</name>